<sequence length="162" mass="17923">MARKNDSLVVLTARLADVPPPPAAAAPSPPTAAPPVAAAPRLYQQPVITATDAELPEVLSLLDSTTTFQADYYPIKAFRICNGPTDTAREYCNCSHYVYIALNTDDLPYECKGFRIGPFYEARFKGWNSDKKNPALRIEHEVGGRRKTDTFRIAWDGGIHQQ</sequence>
<keyword evidence="2" id="KW-1185">Reference proteome</keyword>
<dbReference type="Proteomes" id="UP001499909">
    <property type="component" value="Unassembled WGS sequence"/>
</dbReference>
<name>A0ABP7MRW9_9BACT</name>
<reference evidence="2" key="1">
    <citation type="journal article" date="2019" name="Int. J. Syst. Evol. Microbiol.">
        <title>The Global Catalogue of Microorganisms (GCM) 10K type strain sequencing project: providing services to taxonomists for standard genome sequencing and annotation.</title>
        <authorList>
            <consortium name="The Broad Institute Genomics Platform"/>
            <consortium name="The Broad Institute Genome Sequencing Center for Infectious Disease"/>
            <person name="Wu L."/>
            <person name="Ma J."/>
        </authorList>
    </citation>
    <scope>NUCLEOTIDE SEQUENCE [LARGE SCALE GENOMIC DNA]</scope>
    <source>
        <strain evidence="2">JCM 17214</strain>
    </source>
</reference>
<evidence type="ECO:0000313" key="2">
    <source>
        <dbReference type="Proteomes" id="UP001499909"/>
    </source>
</evidence>
<proteinExistence type="predicted"/>
<dbReference type="EMBL" id="BAABDH010000021">
    <property type="protein sequence ID" value="GAA3928976.1"/>
    <property type="molecule type" value="Genomic_DNA"/>
</dbReference>
<protein>
    <submittedName>
        <fullName evidence="1">Uncharacterized protein</fullName>
    </submittedName>
</protein>
<dbReference type="RefSeq" id="WP_345111761.1">
    <property type="nucleotide sequence ID" value="NZ_BAABDH010000021.1"/>
</dbReference>
<evidence type="ECO:0000313" key="1">
    <source>
        <dbReference type="EMBL" id="GAA3928976.1"/>
    </source>
</evidence>
<gene>
    <name evidence="1" type="ORF">GCM10022406_13110</name>
</gene>
<comment type="caution">
    <text evidence="1">The sequence shown here is derived from an EMBL/GenBank/DDBJ whole genome shotgun (WGS) entry which is preliminary data.</text>
</comment>
<accession>A0ABP7MRW9</accession>
<organism evidence="1 2">
    <name type="scientific">Hymenobacter algoricola</name>
    <dbReference type="NCBI Taxonomy" id="486267"/>
    <lineage>
        <taxon>Bacteria</taxon>
        <taxon>Pseudomonadati</taxon>
        <taxon>Bacteroidota</taxon>
        <taxon>Cytophagia</taxon>
        <taxon>Cytophagales</taxon>
        <taxon>Hymenobacteraceae</taxon>
        <taxon>Hymenobacter</taxon>
    </lineage>
</organism>